<dbReference type="SUPFAM" id="SSF49785">
    <property type="entry name" value="Galactose-binding domain-like"/>
    <property type="match status" value="1"/>
</dbReference>
<dbReference type="RefSeq" id="WP_078589470.1">
    <property type="nucleotide sequence ID" value="NZ_LOJT01000049.1"/>
</dbReference>
<dbReference type="PANTHER" id="PTHR22946:SF9">
    <property type="entry name" value="POLYKETIDE TRANSFERASE AF380"/>
    <property type="match status" value="1"/>
</dbReference>
<protein>
    <submittedName>
        <fullName evidence="4">X-Pro dipeptidyl-peptidase</fullName>
    </submittedName>
</protein>
<dbReference type="InterPro" id="IPR029058">
    <property type="entry name" value="AB_hydrolase_fold"/>
</dbReference>
<comment type="caution">
    <text evidence="4">The sequence shown here is derived from an EMBL/GenBank/DDBJ whole genome shotgun (WGS) entry which is preliminary data.</text>
</comment>
<keyword evidence="5" id="KW-1185">Reference proteome</keyword>
<dbReference type="Gene3D" id="3.40.50.1820">
    <property type="entry name" value="alpha/beta hydrolase"/>
    <property type="match status" value="2"/>
</dbReference>
<accession>A0ABX3M2L7</accession>
<dbReference type="Pfam" id="PF02129">
    <property type="entry name" value="Peptidase_S15"/>
    <property type="match status" value="1"/>
</dbReference>
<dbReference type="InterPro" id="IPR000383">
    <property type="entry name" value="Xaa-Pro-like_dom"/>
</dbReference>
<dbReference type="InterPro" id="IPR050261">
    <property type="entry name" value="FrsA_esterase"/>
</dbReference>
<keyword evidence="1" id="KW-0378">Hydrolase</keyword>
<feature type="domain" description="Xaa-Pro dipeptidyl-peptidase C-terminal" evidence="3">
    <location>
        <begin position="296"/>
        <end position="523"/>
    </location>
</feature>
<dbReference type="PANTHER" id="PTHR22946">
    <property type="entry name" value="DIENELACTONE HYDROLASE DOMAIN-CONTAINING PROTEIN-RELATED"/>
    <property type="match status" value="1"/>
</dbReference>
<sequence length="528" mass="54649">MSKRWIGSIAVLALLLASASASAVAGAFSKTYERIPGWDGAQMGALVLVPQGQGAGPFPLIVMPASWSLPNLEYLGRATQLASDGYVVVSYTSRGFWDSAGQIDIAGPDTVEDVSAVIDWALAHTPANPNAIGASGISYGAGISLLAAERDPRIKAVAALSGWADLEASLYSNRTVSQQGVGLLVSAGALTGRAGPDLAQIGARVAQGDYDGAVQGFLPQAASRSPSTDVAALNARGAAVLLGNAFNDGLFPPNQTTAFFNQLRGPKQLLLSQGDHATAELPGALGLPNEIYTATTRWFDRHLKQLRNGVDAEAPVRLSPRAGQWLDYPDWASVQQATTQLGLSAPAGLLSPTGGLTGGTASGWQWRIATDVPTVADSGVVLVSGLLQGIGLPVSTSIPLVNRAAAAVWVGSPSNGTRRLAGRPSLRVTVVPSQSNVSLFAYLYCMDALGVAKLITHAPYSLRNATSGRAVTLDWLLQAAATEIPAGQRLVLVIDTRDARYTDASEGGGTVTFTSPVAAPSVLNVPLR</sequence>
<evidence type="ECO:0000256" key="1">
    <source>
        <dbReference type="ARBA" id="ARBA00022801"/>
    </source>
</evidence>
<dbReference type="EMBL" id="LOJT01000049">
    <property type="protein sequence ID" value="OOW73347.1"/>
    <property type="molecule type" value="Genomic_DNA"/>
</dbReference>
<dbReference type="SMART" id="SM00939">
    <property type="entry name" value="PepX_C"/>
    <property type="match status" value="1"/>
</dbReference>
<dbReference type="SUPFAM" id="SSF53474">
    <property type="entry name" value="alpha/beta-Hydrolases"/>
    <property type="match status" value="1"/>
</dbReference>
<evidence type="ECO:0000259" key="3">
    <source>
        <dbReference type="SMART" id="SM00939"/>
    </source>
</evidence>
<evidence type="ECO:0000313" key="4">
    <source>
        <dbReference type="EMBL" id="OOW73347.1"/>
    </source>
</evidence>
<dbReference type="InterPro" id="IPR008979">
    <property type="entry name" value="Galactose-bd-like_sf"/>
</dbReference>
<dbReference type="Pfam" id="PF08530">
    <property type="entry name" value="PepX_C"/>
    <property type="match status" value="1"/>
</dbReference>
<dbReference type="InterPro" id="IPR013736">
    <property type="entry name" value="Xaa-Pro_dipept_C"/>
</dbReference>
<dbReference type="Gene3D" id="2.60.120.260">
    <property type="entry name" value="Galactose-binding domain-like"/>
    <property type="match status" value="1"/>
</dbReference>
<organism evidence="4 5">
    <name type="scientific">Xanthomonas cissicola</name>
    <dbReference type="NCBI Taxonomy" id="86186"/>
    <lineage>
        <taxon>Bacteria</taxon>
        <taxon>Pseudomonadati</taxon>
        <taxon>Pseudomonadota</taxon>
        <taxon>Gammaproteobacteria</taxon>
        <taxon>Lysobacterales</taxon>
        <taxon>Lysobacteraceae</taxon>
        <taxon>Xanthomonas</taxon>
    </lineage>
</organism>
<evidence type="ECO:0000256" key="2">
    <source>
        <dbReference type="SAM" id="SignalP"/>
    </source>
</evidence>
<dbReference type="Proteomes" id="UP000190018">
    <property type="component" value="Unassembled WGS sequence"/>
</dbReference>
<evidence type="ECO:0000313" key="5">
    <source>
        <dbReference type="Proteomes" id="UP000190018"/>
    </source>
</evidence>
<reference evidence="4 5" key="1">
    <citation type="submission" date="2015-12" db="EMBL/GenBank/DDBJ databases">
        <authorList>
            <person name="Bansal K."/>
            <person name="Midha S."/>
            <person name="Patil P.B."/>
        </authorList>
    </citation>
    <scope>NUCLEOTIDE SEQUENCE [LARGE SCALE GENOMIC DNA]</scope>
    <source>
        <strain evidence="4 5">LMG21719</strain>
    </source>
</reference>
<proteinExistence type="predicted"/>
<feature type="signal peptide" evidence="2">
    <location>
        <begin position="1"/>
        <end position="23"/>
    </location>
</feature>
<gene>
    <name evidence="4" type="ORF">Xant_18430</name>
</gene>
<name>A0ABX3M2L7_9XANT</name>
<feature type="chain" id="PRO_5045697295" evidence="2">
    <location>
        <begin position="24"/>
        <end position="528"/>
    </location>
</feature>
<keyword evidence="2" id="KW-0732">Signal</keyword>